<dbReference type="RefSeq" id="XP_048132813.1">
    <property type="nucleotide sequence ID" value="XM_048276856.1"/>
</dbReference>
<protein>
    <submittedName>
        <fullName evidence="3">Uncharacterized protein LOC125314481</fullName>
    </submittedName>
</protein>
<evidence type="ECO:0000313" key="3">
    <source>
        <dbReference type="RefSeq" id="XP_048132813.1"/>
    </source>
</evidence>
<sequence length="225" mass="25824">MPEWVLPFEGDSISFMASEDLYRKFLGLTLCFVFCGDYSDEGEAMLEIEPHVNGKSRGTLQKSFLYLYTDHIYLEYTVPFNLFGEVDFGQTEGSYVQFSIRVEIDDIVEKQGFRIICKPLEDDLKIEIRDKQLMDLALLKEVDLESTDLEAESSLAHKDYSSEADPQEDLQDRQMSTEEHSQIVVSKRNQELILTRGMRTKTTWTSNSIGRDEYGGVGLQLLLSE</sequence>
<dbReference type="Proteomes" id="UP000827889">
    <property type="component" value="Chromosome 3"/>
</dbReference>
<evidence type="ECO:0000313" key="2">
    <source>
        <dbReference type="Proteomes" id="UP000827889"/>
    </source>
</evidence>
<feature type="compositionally biased region" description="Basic and acidic residues" evidence="1">
    <location>
        <begin position="170"/>
        <end position="181"/>
    </location>
</feature>
<proteinExistence type="predicted"/>
<evidence type="ECO:0000256" key="1">
    <source>
        <dbReference type="SAM" id="MobiDB-lite"/>
    </source>
</evidence>
<name>A0ABM3H893_9MYRT</name>
<reference evidence="3" key="1">
    <citation type="submission" date="2025-08" db="UniProtKB">
        <authorList>
            <consortium name="RefSeq"/>
        </authorList>
    </citation>
    <scope>IDENTIFICATION</scope>
    <source>
        <tissue evidence="3">Leaf</tissue>
    </source>
</reference>
<gene>
    <name evidence="3" type="primary">LOC125314481</name>
</gene>
<dbReference type="GeneID" id="125314481"/>
<feature type="region of interest" description="Disordered" evidence="1">
    <location>
        <begin position="153"/>
        <end position="181"/>
    </location>
</feature>
<organism evidence="2 3">
    <name type="scientific">Rhodamnia argentea</name>
    <dbReference type="NCBI Taxonomy" id="178133"/>
    <lineage>
        <taxon>Eukaryota</taxon>
        <taxon>Viridiplantae</taxon>
        <taxon>Streptophyta</taxon>
        <taxon>Embryophyta</taxon>
        <taxon>Tracheophyta</taxon>
        <taxon>Spermatophyta</taxon>
        <taxon>Magnoliopsida</taxon>
        <taxon>eudicotyledons</taxon>
        <taxon>Gunneridae</taxon>
        <taxon>Pentapetalae</taxon>
        <taxon>rosids</taxon>
        <taxon>malvids</taxon>
        <taxon>Myrtales</taxon>
        <taxon>Myrtaceae</taxon>
        <taxon>Myrtoideae</taxon>
        <taxon>Myrteae</taxon>
        <taxon>Australasian group</taxon>
        <taxon>Rhodamnia</taxon>
    </lineage>
</organism>
<keyword evidence="2" id="KW-1185">Reference proteome</keyword>
<accession>A0ABM3H893</accession>